<dbReference type="AlphaFoldDB" id="A0A8S1CL87"/>
<feature type="signal peptide" evidence="2">
    <location>
        <begin position="1"/>
        <end position="19"/>
    </location>
</feature>
<accession>A0A8S1CL87</accession>
<comment type="caution">
    <text evidence="4">The sequence shown here is derived from an EMBL/GenBank/DDBJ whole genome shotgun (WGS) entry which is preliminary data.</text>
</comment>
<feature type="region of interest" description="Disordered" evidence="1">
    <location>
        <begin position="119"/>
        <end position="153"/>
    </location>
</feature>
<feature type="domain" description="C-type lectin" evidence="3">
    <location>
        <begin position="868"/>
        <end position="991"/>
    </location>
</feature>
<dbReference type="InterPro" id="IPR016186">
    <property type="entry name" value="C-type_lectin-like/link_sf"/>
</dbReference>
<proteinExistence type="predicted"/>
<name>A0A8S1CL87_9INSE</name>
<dbReference type="InterPro" id="IPR016187">
    <property type="entry name" value="CTDL_fold"/>
</dbReference>
<feature type="domain" description="C-type lectin" evidence="3">
    <location>
        <begin position="200"/>
        <end position="331"/>
    </location>
</feature>
<dbReference type="CDD" id="cd00037">
    <property type="entry name" value="CLECT"/>
    <property type="match status" value="5"/>
</dbReference>
<reference evidence="4 5" key="1">
    <citation type="submission" date="2020-04" db="EMBL/GenBank/DDBJ databases">
        <authorList>
            <person name="Alioto T."/>
            <person name="Alioto T."/>
            <person name="Gomez Garrido J."/>
        </authorList>
    </citation>
    <scope>NUCLEOTIDE SEQUENCE [LARGE SCALE GENOMIC DNA]</scope>
</reference>
<dbReference type="Proteomes" id="UP000494165">
    <property type="component" value="Unassembled WGS sequence"/>
</dbReference>
<evidence type="ECO:0000313" key="5">
    <source>
        <dbReference type="Proteomes" id="UP000494165"/>
    </source>
</evidence>
<evidence type="ECO:0000259" key="3">
    <source>
        <dbReference type="PROSITE" id="PS50041"/>
    </source>
</evidence>
<dbReference type="OrthoDB" id="7357196at2759"/>
<evidence type="ECO:0000313" key="4">
    <source>
        <dbReference type="EMBL" id="CAB3370253.1"/>
    </source>
</evidence>
<evidence type="ECO:0000256" key="1">
    <source>
        <dbReference type="SAM" id="MobiDB-lite"/>
    </source>
</evidence>
<dbReference type="Gene3D" id="3.10.100.10">
    <property type="entry name" value="Mannose-Binding Protein A, subunit A"/>
    <property type="match status" value="6"/>
</dbReference>
<dbReference type="PANTHER" id="PTHR22802:SF471">
    <property type="entry name" value="CD209F ANTIGEN"/>
    <property type="match status" value="1"/>
</dbReference>
<dbReference type="InterPro" id="IPR051004">
    <property type="entry name" value="DC-SIGN_domain-containing"/>
</dbReference>
<feature type="chain" id="PRO_5035745455" description="C-type lectin domain-containing protein" evidence="2">
    <location>
        <begin position="20"/>
        <end position="1157"/>
    </location>
</feature>
<evidence type="ECO:0000256" key="2">
    <source>
        <dbReference type="SAM" id="SignalP"/>
    </source>
</evidence>
<feature type="domain" description="C-type lectin" evidence="3">
    <location>
        <begin position="549"/>
        <end position="655"/>
    </location>
</feature>
<dbReference type="PANTHER" id="PTHR22802">
    <property type="entry name" value="C-TYPE LECTIN SUPERFAMILY MEMBER"/>
    <property type="match status" value="1"/>
</dbReference>
<organism evidence="4 5">
    <name type="scientific">Cloeon dipterum</name>
    <dbReference type="NCBI Taxonomy" id="197152"/>
    <lineage>
        <taxon>Eukaryota</taxon>
        <taxon>Metazoa</taxon>
        <taxon>Ecdysozoa</taxon>
        <taxon>Arthropoda</taxon>
        <taxon>Hexapoda</taxon>
        <taxon>Insecta</taxon>
        <taxon>Pterygota</taxon>
        <taxon>Palaeoptera</taxon>
        <taxon>Ephemeroptera</taxon>
        <taxon>Pisciforma</taxon>
        <taxon>Baetidae</taxon>
        <taxon>Cloeon</taxon>
    </lineage>
</organism>
<feature type="domain" description="C-type lectin" evidence="3">
    <location>
        <begin position="373"/>
        <end position="504"/>
    </location>
</feature>
<feature type="compositionally biased region" description="Polar residues" evidence="1">
    <location>
        <begin position="143"/>
        <end position="153"/>
    </location>
</feature>
<dbReference type="SMART" id="SM00034">
    <property type="entry name" value="CLECT"/>
    <property type="match status" value="5"/>
</dbReference>
<keyword evidence="2" id="KW-0732">Signal</keyword>
<sequence>MQLYGVLLISIFCFESILLSVGMLEKNIVKITIVKKVRLNSNRRAFIRKCCGTYQCNTDSKSSHNNKSTRMKKGTVSFPGGTTVLYAKADFSSFNPISATDDTYSGLTADTSLGELRNPSIKLDSTTTSSELGIKPSEGGGTQDNLSSNPDLTANQKSIGETVLSLDFSKNVFFCNESQNLNADGIVDTSKLTNALFQQACGQLYVFDQNLRNWSDASSFCCSLGMKLLSIDTKEELQCISDLMNSVDGVSLSGEYFTSGSDYQKSGNFVWCSANYALIGSHLSWFSGEPSTFDFDGDEEDCVSLHLSAGLPTKNVLRDVKCSAEKKAICEVSVPTTTPAPCLAYTCTKNTAILDADDYLLSNASLSGVLRIACGRMYFFSSQSVSWTTAASECCKLNMQLITVETAEEQICLSKMFEKKNYGTNLNFIAWTGGSDQYHEGQFTWCTSSRGRNFNKSFITFSPGQPDNYQNNQNCIRMEYASTSVTIPQYNDDFCTTNLQYVCETFAPECPFPQCPSYTCTKDAAKVALSKGWKSSLEGQFRSACGQQYYFSNVTMTFAEALTECCKFGLKLLSVETTEEHKCILDTVKTELRYFSGYWTSGTSAGFGCEFTWGWCSSRKLMENITWNVNEPSALVSERCLEINTAAGFNDLPCDASVTRKFICEGQVPECVPTCPGICAKNSSLFNSNGQLLDVATFGTWRTVDGQTYLLSSKTANFTDAFDFCCSIGMSLVSIEMAAEMQVLVQIARNISNSTLDLYTSGSQLDCEYHFKWCGSGERFYRNDTRWLANQPNNANGIQNCARLVITATNAVFNDLDCAALLPFFCEAPAEPTCTAVACRDDECNVDPMKYVQSVAWKDAPNGIFRSICGKQYYFQNVVYSQREAKARCCEMGMQLLSLETVEEFNCFKNNPFGFGAVHQLWTSGTADGIGCENIWGWCNSRQNFSIGSPWKPGQPSGLLLDKCVNVEFGLNTVPSLRAFDCKNRLWYICEGDVPECRPQCPIKTCSKNASLFDSGGKIITPSQYGEWRDSCGRRYLFSSDTNNYYGAFSLCCSLGMHLLTLETNDELVCLTKLNDGDMKYSGYFYSSASSQDCRSVFQFCPDTGIYVYSNDTRWNSGNPSGVEVSLLLNFIPGSPTGFADHVFTFLTRYICEGTTI</sequence>
<dbReference type="InterPro" id="IPR001304">
    <property type="entry name" value="C-type_lectin-like"/>
</dbReference>
<protein>
    <recommendedName>
        <fullName evidence="3">C-type lectin domain-containing protein</fullName>
    </recommendedName>
</protein>
<keyword evidence="5" id="KW-1185">Reference proteome</keyword>
<dbReference type="SUPFAM" id="SSF56436">
    <property type="entry name" value="C-type lectin-like"/>
    <property type="match status" value="6"/>
</dbReference>
<dbReference type="PROSITE" id="PS50041">
    <property type="entry name" value="C_TYPE_LECTIN_2"/>
    <property type="match status" value="5"/>
</dbReference>
<dbReference type="Pfam" id="PF00059">
    <property type="entry name" value="Lectin_C"/>
    <property type="match status" value="4"/>
</dbReference>
<dbReference type="EMBL" id="CADEPI010000051">
    <property type="protein sequence ID" value="CAB3370253.1"/>
    <property type="molecule type" value="Genomic_DNA"/>
</dbReference>
<feature type="domain" description="C-type lectin" evidence="3">
    <location>
        <begin position="704"/>
        <end position="827"/>
    </location>
</feature>
<gene>
    <name evidence="4" type="ORF">CLODIP_2_CD00244</name>
</gene>